<sequence length="615" mass="70125">MLKNFIKCICTVFKYGAFPAVVLFFLSVFTGLTLPFTVLYTQKLIDSIILFLKESVVLSSVLWNAAVLAFTILFMNHVNFISNIAFIYLEKKLTYNLSEAILTKMLKIEFACFEDAALHDALKEIRSHPAKKVINLFKECRAFLCDSIKLFGMVFIFARVSPWLSLGFFVFLVLDFINEYIATKKIQAIYASQVFDERELEDLSSLLSNKDALPELKIFSAVPFIVKKFKDKYKVLLKERISITLKSYRYMGIASVIMIAWFSFLIFVLIRLIIRGQVSVGMFTGLIASITEIYYLLVFMSQSFWGLIDDNKSIGFLYTFMDLPHDIHYKEMRHEEKILEQNILEQKIFDKKNAIIFENVSFHYPNSKKEVLKNISFRIEPGTHIALVGKNGSGKTSLIKLIAGLYKPSSGNIFIGSKNINFLSRDALHREFSVVFQDYASYQMSLRENAALGSIEFLNDDEHLKKSLALISDDPVFDDLDKHLGKLEESGTELSGGQKQKLAIARACAAKTNFIIFDEPTASLDPSAEKEMYQNLQKIIGTSNRGRGCIFISHRLASAKMADVIFVLDEGRIIEKGSHDELIKNGGLYSKMYKEQASWYKDEPDTNKVFMRGNL</sequence>
<dbReference type="InterPro" id="IPR027417">
    <property type="entry name" value="P-loop_NTPase"/>
</dbReference>
<evidence type="ECO:0000313" key="11">
    <source>
        <dbReference type="Proteomes" id="UP000016183"/>
    </source>
</evidence>
<dbReference type="InterPro" id="IPR011527">
    <property type="entry name" value="ABC1_TM_dom"/>
</dbReference>
<dbReference type="GO" id="GO:0005524">
    <property type="term" value="F:ATP binding"/>
    <property type="evidence" value="ECO:0007669"/>
    <property type="project" value="UniProtKB-KW"/>
</dbReference>
<dbReference type="PATRIC" id="fig|999437.3.peg.1617"/>
<dbReference type="PROSITE" id="PS50893">
    <property type="entry name" value="ABC_TRANSPORTER_2"/>
    <property type="match status" value="1"/>
</dbReference>
<name>M2B3Y8_TREDN</name>
<keyword evidence="4" id="KW-0067">ATP-binding</keyword>
<dbReference type="InterPro" id="IPR003439">
    <property type="entry name" value="ABC_transporter-like_ATP-bd"/>
</dbReference>
<protein>
    <recommendedName>
        <fullName evidence="12">ABC transporter domain-containing protein</fullName>
    </recommendedName>
</protein>
<evidence type="ECO:0000256" key="5">
    <source>
        <dbReference type="ARBA" id="ARBA00022989"/>
    </source>
</evidence>
<dbReference type="Proteomes" id="UP000016183">
    <property type="component" value="Unassembled WGS sequence"/>
</dbReference>
<dbReference type="GO" id="GO:0140359">
    <property type="term" value="F:ABC-type transporter activity"/>
    <property type="evidence" value="ECO:0007669"/>
    <property type="project" value="InterPro"/>
</dbReference>
<dbReference type="CDD" id="cd03228">
    <property type="entry name" value="ABCC_MRP_Like"/>
    <property type="match status" value="1"/>
</dbReference>
<dbReference type="InterPro" id="IPR039421">
    <property type="entry name" value="Type_1_exporter"/>
</dbReference>
<proteinExistence type="predicted"/>
<dbReference type="AlphaFoldDB" id="M2B3Y8"/>
<dbReference type="Pfam" id="PF00005">
    <property type="entry name" value="ABC_tran"/>
    <property type="match status" value="1"/>
</dbReference>
<keyword evidence="6 7" id="KW-0472">Membrane</keyword>
<keyword evidence="5 7" id="KW-1133">Transmembrane helix</keyword>
<feature type="transmembrane region" description="Helical" evidence="7">
    <location>
        <begin position="12"/>
        <end position="41"/>
    </location>
</feature>
<evidence type="ECO:0000256" key="4">
    <source>
        <dbReference type="ARBA" id="ARBA00022840"/>
    </source>
</evidence>
<evidence type="ECO:0000259" key="8">
    <source>
        <dbReference type="PROSITE" id="PS50893"/>
    </source>
</evidence>
<comment type="subcellular location">
    <subcellularLocation>
        <location evidence="1">Cell membrane</location>
        <topology evidence="1">Multi-pass membrane protein</topology>
    </subcellularLocation>
</comment>
<dbReference type="PANTHER" id="PTHR24221:SF654">
    <property type="entry name" value="ATP-BINDING CASSETTE SUB-FAMILY B MEMBER 6"/>
    <property type="match status" value="1"/>
</dbReference>
<feature type="transmembrane region" description="Helical" evidence="7">
    <location>
        <begin position="280"/>
        <end position="298"/>
    </location>
</feature>
<accession>M2B3Y8</accession>
<dbReference type="SUPFAM" id="SSF52540">
    <property type="entry name" value="P-loop containing nucleoside triphosphate hydrolases"/>
    <property type="match status" value="1"/>
</dbReference>
<dbReference type="GO" id="GO:0016887">
    <property type="term" value="F:ATP hydrolysis activity"/>
    <property type="evidence" value="ECO:0007669"/>
    <property type="project" value="InterPro"/>
</dbReference>
<evidence type="ECO:0000256" key="1">
    <source>
        <dbReference type="ARBA" id="ARBA00004651"/>
    </source>
</evidence>
<dbReference type="HOGENOM" id="CLU_000604_84_3_12"/>
<feature type="domain" description="ABC transmembrane type-1" evidence="9">
    <location>
        <begin position="21"/>
        <end position="304"/>
    </location>
</feature>
<dbReference type="EMBL" id="AGDZ01000022">
    <property type="protein sequence ID" value="EMB24120.1"/>
    <property type="molecule type" value="Genomic_DNA"/>
</dbReference>
<feature type="transmembrane region" description="Helical" evidence="7">
    <location>
        <begin position="250"/>
        <end position="274"/>
    </location>
</feature>
<feature type="transmembrane region" description="Helical" evidence="7">
    <location>
        <begin position="150"/>
        <end position="174"/>
    </location>
</feature>
<keyword evidence="3" id="KW-0547">Nucleotide-binding</keyword>
<feature type="domain" description="ABC transporter" evidence="8">
    <location>
        <begin position="355"/>
        <end position="595"/>
    </location>
</feature>
<evidence type="ECO:0000256" key="2">
    <source>
        <dbReference type="ARBA" id="ARBA00022692"/>
    </source>
</evidence>
<dbReference type="OrthoDB" id="9806127at2"/>
<comment type="caution">
    <text evidence="10">The sequence shown here is derived from an EMBL/GenBank/DDBJ whole genome shotgun (WGS) entry which is preliminary data.</text>
</comment>
<dbReference type="Gene3D" id="1.20.1560.10">
    <property type="entry name" value="ABC transporter type 1, transmembrane domain"/>
    <property type="match status" value="1"/>
</dbReference>
<keyword evidence="2 7" id="KW-0812">Transmembrane</keyword>
<feature type="transmembrane region" description="Helical" evidence="7">
    <location>
        <begin position="61"/>
        <end position="89"/>
    </location>
</feature>
<organism evidence="10 11">
    <name type="scientific">Treponema denticola SP33</name>
    <dbReference type="NCBI Taxonomy" id="999437"/>
    <lineage>
        <taxon>Bacteria</taxon>
        <taxon>Pseudomonadati</taxon>
        <taxon>Spirochaetota</taxon>
        <taxon>Spirochaetia</taxon>
        <taxon>Spirochaetales</taxon>
        <taxon>Treponemataceae</taxon>
        <taxon>Treponema</taxon>
    </lineage>
</organism>
<evidence type="ECO:0008006" key="12">
    <source>
        <dbReference type="Google" id="ProtNLM"/>
    </source>
</evidence>
<evidence type="ECO:0000256" key="3">
    <source>
        <dbReference type="ARBA" id="ARBA00022741"/>
    </source>
</evidence>
<gene>
    <name evidence="10" type="ORF">HMPREF9733_01569</name>
</gene>
<dbReference type="PANTHER" id="PTHR24221">
    <property type="entry name" value="ATP-BINDING CASSETTE SUB-FAMILY B"/>
    <property type="match status" value="1"/>
</dbReference>
<dbReference type="PROSITE" id="PS50929">
    <property type="entry name" value="ABC_TM1F"/>
    <property type="match status" value="1"/>
</dbReference>
<dbReference type="InterPro" id="IPR036640">
    <property type="entry name" value="ABC1_TM_sf"/>
</dbReference>
<dbReference type="GO" id="GO:0034040">
    <property type="term" value="F:ATPase-coupled lipid transmembrane transporter activity"/>
    <property type="evidence" value="ECO:0007669"/>
    <property type="project" value="TreeGrafter"/>
</dbReference>
<dbReference type="GO" id="GO:0005886">
    <property type="term" value="C:plasma membrane"/>
    <property type="evidence" value="ECO:0007669"/>
    <property type="project" value="UniProtKB-SubCell"/>
</dbReference>
<reference evidence="10 11" key="1">
    <citation type="submission" date="2012-01" db="EMBL/GenBank/DDBJ databases">
        <title>The Genome Sequence of Treponema denticola SP33.</title>
        <authorList>
            <consortium name="The Broad Institute Genome Sequencing Platform"/>
            <person name="Earl A."/>
            <person name="Ward D."/>
            <person name="Feldgarden M."/>
            <person name="Gevers D."/>
            <person name="Blanton J.M."/>
            <person name="Fenno C.J."/>
            <person name="Baranova O.V."/>
            <person name="Mathney J."/>
            <person name="Dewhirst F.E."/>
            <person name="Izard J."/>
            <person name="Young S.K."/>
            <person name="Zeng Q."/>
            <person name="Gargeya S."/>
            <person name="Fitzgerald M."/>
            <person name="Haas B."/>
            <person name="Abouelleil A."/>
            <person name="Alvarado L."/>
            <person name="Arachchi H.M."/>
            <person name="Berlin A."/>
            <person name="Chapman S.B."/>
            <person name="Gearin G."/>
            <person name="Goldberg J."/>
            <person name="Griggs A."/>
            <person name="Gujja S."/>
            <person name="Hansen M."/>
            <person name="Heiman D."/>
            <person name="Howarth C."/>
            <person name="Larimer J."/>
            <person name="Lui A."/>
            <person name="MacDonald P.J.P."/>
            <person name="McCowen C."/>
            <person name="Montmayeur A."/>
            <person name="Murphy C."/>
            <person name="Neiman D."/>
            <person name="Pearson M."/>
            <person name="Priest M."/>
            <person name="Roberts A."/>
            <person name="Saif S."/>
            <person name="Shea T."/>
            <person name="Sisk P."/>
            <person name="Stolte C."/>
            <person name="Sykes S."/>
            <person name="Wortman J."/>
            <person name="Nusbaum C."/>
            <person name="Birren B."/>
        </authorList>
    </citation>
    <scope>NUCLEOTIDE SEQUENCE [LARGE SCALE GENOMIC DNA]</scope>
    <source>
        <strain evidence="10 11">SP33</strain>
    </source>
</reference>
<evidence type="ECO:0000259" key="9">
    <source>
        <dbReference type="PROSITE" id="PS50929"/>
    </source>
</evidence>
<evidence type="ECO:0000256" key="6">
    <source>
        <dbReference type="ARBA" id="ARBA00023136"/>
    </source>
</evidence>
<evidence type="ECO:0000256" key="7">
    <source>
        <dbReference type="SAM" id="Phobius"/>
    </source>
</evidence>
<dbReference type="RefSeq" id="WP_010695785.1">
    <property type="nucleotide sequence ID" value="NZ_KB442453.1"/>
</dbReference>
<dbReference type="Gene3D" id="3.40.50.300">
    <property type="entry name" value="P-loop containing nucleotide triphosphate hydrolases"/>
    <property type="match status" value="1"/>
</dbReference>
<dbReference type="InterPro" id="IPR003593">
    <property type="entry name" value="AAA+_ATPase"/>
</dbReference>
<dbReference type="SMART" id="SM00382">
    <property type="entry name" value="AAA"/>
    <property type="match status" value="1"/>
</dbReference>
<dbReference type="SUPFAM" id="SSF90123">
    <property type="entry name" value="ABC transporter transmembrane region"/>
    <property type="match status" value="1"/>
</dbReference>
<evidence type="ECO:0000313" key="10">
    <source>
        <dbReference type="EMBL" id="EMB24120.1"/>
    </source>
</evidence>